<protein>
    <recommendedName>
        <fullName evidence="4">YqgE/AlgH family protein</fullName>
    </recommendedName>
</protein>
<accession>A0A1E5UE86</accession>
<dbReference type="SUPFAM" id="SSF143456">
    <property type="entry name" value="VC0467-like"/>
    <property type="match status" value="1"/>
</dbReference>
<dbReference type="PANTHER" id="PTHR30327">
    <property type="entry name" value="UNCHARACTERIZED PROTEIN YQGE"/>
    <property type="match status" value="1"/>
</dbReference>
<dbReference type="PANTHER" id="PTHR30327:SF1">
    <property type="entry name" value="UPF0301 PROTEIN YQGE"/>
    <property type="match status" value="1"/>
</dbReference>
<comment type="caution">
    <text evidence="2">The sequence shown here is derived from an EMBL/GenBank/DDBJ whole genome shotgun (WGS) entry which is preliminary data.</text>
</comment>
<reference evidence="2 3" key="1">
    <citation type="submission" date="2016-09" db="EMBL/GenBank/DDBJ databases">
        <authorList>
            <person name="Capua I."/>
            <person name="De Benedictis P."/>
            <person name="Joannis T."/>
            <person name="Lombin L.H."/>
            <person name="Cattoli G."/>
        </authorList>
    </citation>
    <scope>NUCLEOTIDE SEQUENCE [LARGE SCALE GENOMIC DNA]</scope>
    <source>
        <strain evidence="2 3">NRS-1</strain>
    </source>
</reference>
<dbReference type="STRING" id="237258.SAMN04489756_12048"/>
<dbReference type="InterPro" id="IPR003774">
    <property type="entry name" value="AlgH-like"/>
</dbReference>
<dbReference type="PATRIC" id="fig|237258.4.peg.2505"/>
<dbReference type="AlphaFoldDB" id="A0A1E5UE86"/>
<organism evidence="2 3">
    <name type="scientific">Cloacibacterium normanense</name>
    <dbReference type="NCBI Taxonomy" id="237258"/>
    <lineage>
        <taxon>Bacteria</taxon>
        <taxon>Pseudomonadati</taxon>
        <taxon>Bacteroidota</taxon>
        <taxon>Flavobacteriia</taxon>
        <taxon>Flavobacteriales</taxon>
        <taxon>Weeksellaceae</taxon>
    </lineage>
</organism>
<name>A0A1E5UE86_9FLAO</name>
<dbReference type="GO" id="GO:0005829">
    <property type="term" value="C:cytosol"/>
    <property type="evidence" value="ECO:0007669"/>
    <property type="project" value="TreeGrafter"/>
</dbReference>
<evidence type="ECO:0000313" key="2">
    <source>
        <dbReference type="EMBL" id="OEL11229.1"/>
    </source>
</evidence>
<gene>
    <name evidence="2" type="ORF">BHF72_2345</name>
</gene>
<dbReference type="EMBL" id="MKGI01000045">
    <property type="protein sequence ID" value="OEL11229.1"/>
    <property type="molecule type" value="Genomic_DNA"/>
</dbReference>
<dbReference type="OrthoDB" id="9807486at2"/>
<dbReference type="KEGG" id="cnr:EB819_08835"/>
<comment type="similarity">
    <text evidence="1">Belongs to the UPF0301 (AlgH) family.</text>
</comment>
<dbReference type="RefSeq" id="WP_069798625.1">
    <property type="nucleotide sequence ID" value="NZ_CP034157.1"/>
</dbReference>
<evidence type="ECO:0008006" key="4">
    <source>
        <dbReference type="Google" id="ProtNLM"/>
    </source>
</evidence>
<keyword evidence="3" id="KW-1185">Reference proteome</keyword>
<dbReference type="Gene3D" id="3.40.1740.10">
    <property type="entry name" value="VC0467-like"/>
    <property type="match status" value="1"/>
</dbReference>
<evidence type="ECO:0000313" key="3">
    <source>
        <dbReference type="Proteomes" id="UP000095601"/>
    </source>
</evidence>
<evidence type="ECO:0000256" key="1">
    <source>
        <dbReference type="ARBA" id="ARBA00009600"/>
    </source>
</evidence>
<dbReference type="Pfam" id="PF02622">
    <property type="entry name" value="DUF179"/>
    <property type="match status" value="1"/>
</dbReference>
<sequence length="182" mass="20947">MNNSYKGKILISTPDISGDIFSRSVVLIIEHDAHGAFGFILNKKNYFLSENMKHLLGHEIDVYEGGPVENDRVFFLVKGKPITSEYLPIDENFYLTEQQEEIVSAMVNQDISKEELKIFTGYSGWSPYQLDQEVQNKMWTVVDLFQLDYTSPNDHTLWKKIMQNLGGDYLLWANSPEDVSLN</sequence>
<dbReference type="Proteomes" id="UP000095601">
    <property type="component" value="Unassembled WGS sequence"/>
</dbReference>
<proteinExistence type="inferred from homology"/>